<dbReference type="GO" id="GO:0046872">
    <property type="term" value="F:metal ion binding"/>
    <property type="evidence" value="ECO:0007669"/>
    <property type="project" value="UniProtKB-KW"/>
</dbReference>
<dbReference type="Pfam" id="PF04879">
    <property type="entry name" value="Molybdop_Fe4S4"/>
    <property type="match status" value="1"/>
</dbReference>
<gene>
    <name evidence="9" type="ORF">BHF68_10545</name>
</gene>
<dbReference type="Pfam" id="PF01568">
    <property type="entry name" value="Molydop_binding"/>
    <property type="match status" value="1"/>
</dbReference>
<protein>
    <submittedName>
        <fullName evidence="9">Molybdopterin oxidoreductase</fullName>
    </submittedName>
</protein>
<dbReference type="Gene3D" id="3.40.50.740">
    <property type="match status" value="1"/>
</dbReference>
<dbReference type="InterPro" id="IPR006656">
    <property type="entry name" value="Mopterin_OxRdtase"/>
</dbReference>
<evidence type="ECO:0000256" key="2">
    <source>
        <dbReference type="ARBA" id="ARBA00010312"/>
    </source>
</evidence>
<keyword evidence="7" id="KW-0411">Iron-sulfur</keyword>
<dbReference type="CDD" id="cd02766">
    <property type="entry name" value="MopB_3"/>
    <property type="match status" value="1"/>
</dbReference>
<comment type="cofactor">
    <cofactor evidence="1">
        <name>Mo-bis(molybdopterin guanine dinucleotide)</name>
        <dbReference type="ChEBI" id="CHEBI:60539"/>
    </cofactor>
</comment>
<dbReference type="InterPro" id="IPR050612">
    <property type="entry name" value="Prok_Mopterin_Oxidored"/>
</dbReference>
<organism evidence="9 10">
    <name type="scientific">Desulfuribacillus alkaliarsenatis</name>
    <dbReference type="NCBI Taxonomy" id="766136"/>
    <lineage>
        <taxon>Bacteria</taxon>
        <taxon>Bacillati</taxon>
        <taxon>Bacillota</taxon>
        <taxon>Desulfuribacillia</taxon>
        <taxon>Desulfuribacillales</taxon>
        <taxon>Desulfuribacillaceae</taxon>
        <taxon>Desulfuribacillus</taxon>
    </lineage>
</organism>
<dbReference type="GO" id="GO:0051536">
    <property type="term" value="F:iron-sulfur cluster binding"/>
    <property type="evidence" value="ECO:0007669"/>
    <property type="project" value="UniProtKB-KW"/>
</dbReference>
<evidence type="ECO:0000259" key="8">
    <source>
        <dbReference type="PROSITE" id="PS51669"/>
    </source>
</evidence>
<dbReference type="PROSITE" id="PS00490">
    <property type="entry name" value="MOLYBDOPTERIN_PROK_2"/>
    <property type="match status" value="1"/>
</dbReference>
<dbReference type="OrthoDB" id="219031at2"/>
<keyword evidence="10" id="KW-1185">Reference proteome</keyword>
<sequence length="672" mass="76286">MATENQSYRITRHACPRNCYDTCSILAYTQNGILHKVEGDPSHSYTNGKLCTKGYSYTNRVYHPERLRTPMLQTHRGSGRWQEISWEEAMKIIADKILSLNHRYGNNLALALNKYSGNFGILHNAAEGMFNSLGPTTQAIGSPCWSAGLDAHTYDFGDYLTSDPEEMVHSQLIILWGVNPAWTAVHSMPFIYKAKEQGATVVVIDPIYTTTARKSDIYIQVNPGSDIYLALAIAKVIIEQNWQDTKFIKQYTHGWEHYNESLKNYDFNDLLSLCGQTIEVITELAELMYRKRPMMIWTGFGLQRHLQGGQTIRAINALAAITGNIGTIGSGVQFAQQQTWQFNYNILMRSAPHSFRAVDINTFDTALQELDNPPIKLLWISCRNLLTQSPARKSLMKSLKNLELIVTVDQFLTPTAQLSDIVLPTTTQFEEWDIVASYWHHWIAINEPAIKPYYDSKSELEIAQLLSKTLNVLQPGFCRFPTDLSSEDFIDNEFNNELYQQLDINNWRELLDGPKKIKLPTAWENLSFKTPTKKFEFLMATLDKKSNSPKYPYWLLSPHAQFAINSQFQNNPWIQKLKPEPEVVINPITATDLAIITGSMVKVFNQNGSIVAKARVSNDVPGNSIVFYQGWTPKSNVFVNDLVENQPTDMGNFVTGSPGVAFYNTFVNIQKL</sequence>
<keyword evidence="3" id="KW-0500">Molybdenum</keyword>
<keyword evidence="6" id="KW-0408">Iron</keyword>
<dbReference type="EMBL" id="MIJE01000034">
    <property type="protein sequence ID" value="OEF95827.1"/>
    <property type="molecule type" value="Genomic_DNA"/>
</dbReference>
<keyword evidence="5" id="KW-0560">Oxidoreductase</keyword>
<comment type="similarity">
    <text evidence="2">Belongs to the prokaryotic molybdopterin-containing oxidoreductase family.</text>
</comment>
<dbReference type="Gene3D" id="2.40.40.20">
    <property type="match status" value="1"/>
</dbReference>
<dbReference type="PANTHER" id="PTHR43742:SF6">
    <property type="entry name" value="OXIDOREDUCTASE YYAE-RELATED"/>
    <property type="match status" value="1"/>
</dbReference>
<dbReference type="InterPro" id="IPR006655">
    <property type="entry name" value="Mopterin_OxRdtase_prok_CS"/>
</dbReference>
<evidence type="ECO:0000256" key="6">
    <source>
        <dbReference type="ARBA" id="ARBA00023004"/>
    </source>
</evidence>
<dbReference type="InterPro" id="IPR009010">
    <property type="entry name" value="Asp_de-COase-like_dom_sf"/>
</dbReference>
<dbReference type="SUPFAM" id="SSF53706">
    <property type="entry name" value="Formate dehydrogenase/DMSO reductase, domains 1-3"/>
    <property type="match status" value="1"/>
</dbReference>
<comment type="caution">
    <text evidence="9">The sequence shown here is derived from an EMBL/GenBank/DDBJ whole genome shotgun (WGS) entry which is preliminary data.</text>
</comment>
<dbReference type="Gene3D" id="3.40.228.10">
    <property type="entry name" value="Dimethylsulfoxide Reductase, domain 2"/>
    <property type="match status" value="1"/>
</dbReference>
<dbReference type="SUPFAM" id="SSF50692">
    <property type="entry name" value="ADC-like"/>
    <property type="match status" value="1"/>
</dbReference>
<evidence type="ECO:0000256" key="5">
    <source>
        <dbReference type="ARBA" id="ARBA00023002"/>
    </source>
</evidence>
<dbReference type="GO" id="GO:0016491">
    <property type="term" value="F:oxidoreductase activity"/>
    <property type="evidence" value="ECO:0007669"/>
    <property type="project" value="UniProtKB-KW"/>
</dbReference>
<proteinExistence type="inferred from homology"/>
<dbReference type="InterPro" id="IPR006963">
    <property type="entry name" value="Mopterin_OxRdtase_4Fe-4S_dom"/>
</dbReference>
<reference evidence="9 10" key="1">
    <citation type="submission" date="2016-09" db="EMBL/GenBank/DDBJ databases">
        <title>Draft genome sequence for the type strain of Desulfuribacillus alkaliarsenatis AHT28, an obligately anaerobic, sulfidogenic bacterium isolated from Russian soda lake sediments.</title>
        <authorList>
            <person name="Abin C.A."/>
            <person name="Hollibaugh J.T."/>
        </authorList>
    </citation>
    <scope>NUCLEOTIDE SEQUENCE [LARGE SCALE GENOMIC DNA]</scope>
    <source>
        <strain evidence="9 10">AHT28</strain>
    </source>
</reference>
<dbReference type="PANTHER" id="PTHR43742">
    <property type="entry name" value="TRIMETHYLAMINE-N-OXIDE REDUCTASE"/>
    <property type="match status" value="1"/>
</dbReference>
<evidence type="ECO:0000313" key="10">
    <source>
        <dbReference type="Proteomes" id="UP000094296"/>
    </source>
</evidence>
<evidence type="ECO:0000256" key="3">
    <source>
        <dbReference type="ARBA" id="ARBA00022505"/>
    </source>
</evidence>
<dbReference type="InterPro" id="IPR006657">
    <property type="entry name" value="MoPterin_dinucl-bd_dom"/>
</dbReference>
<feature type="domain" description="4Fe-4S Mo/W bis-MGD-type" evidence="8">
    <location>
        <begin position="8"/>
        <end position="65"/>
    </location>
</feature>
<dbReference type="Pfam" id="PF00384">
    <property type="entry name" value="Molybdopterin"/>
    <property type="match status" value="1"/>
</dbReference>
<dbReference type="GO" id="GO:0043546">
    <property type="term" value="F:molybdopterin cofactor binding"/>
    <property type="evidence" value="ECO:0007669"/>
    <property type="project" value="InterPro"/>
</dbReference>
<accession>A0A1E5G024</accession>
<keyword evidence="4" id="KW-0479">Metal-binding</keyword>
<evidence type="ECO:0000313" key="9">
    <source>
        <dbReference type="EMBL" id="OEF95827.1"/>
    </source>
</evidence>
<dbReference type="PROSITE" id="PS51669">
    <property type="entry name" value="4FE4S_MOW_BIS_MGD"/>
    <property type="match status" value="1"/>
</dbReference>
<dbReference type="AlphaFoldDB" id="A0A1E5G024"/>
<evidence type="ECO:0000256" key="1">
    <source>
        <dbReference type="ARBA" id="ARBA00001942"/>
    </source>
</evidence>
<name>A0A1E5G024_9FIRM</name>
<evidence type="ECO:0000256" key="7">
    <source>
        <dbReference type="ARBA" id="ARBA00023014"/>
    </source>
</evidence>
<dbReference type="Gene3D" id="3.30.2070.10">
    <property type="entry name" value="Formate dehydrogenase/DMSO reductase"/>
    <property type="match status" value="1"/>
</dbReference>
<dbReference type="RefSeq" id="WP_069644099.1">
    <property type="nucleotide sequence ID" value="NZ_MIJE01000034.1"/>
</dbReference>
<dbReference type="SMART" id="SM00926">
    <property type="entry name" value="Molybdop_Fe4S4"/>
    <property type="match status" value="1"/>
</dbReference>
<dbReference type="Gene3D" id="2.20.25.90">
    <property type="entry name" value="ADC-like domains"/>
    <property type="match status" value="1"/>
</dbReference>
<dbReference type="STRING" id="766136.BHF68_10545"/>
<evidence type="ECO:0000256" key="4">
    <source>
        <dbReference type="ARBA" id="ARBA00022723"/>
    </source>
</evidence>
<dbReference type="Proteomes" id="UP000094296">
    <property type="component" value="Unassembled WGS sequence"/>
</dbReference>